<feature type="transmembrane region" description="Helical" evidence="1">
    <location>
        <begin position="156"/>
        <end position="187"/>
    </location>
</feature>
<dbReference type="eggNOG" id="COG0815">
    <property type="taxonomic scope" value="Bacteria"/>
</dbReference>
<feature type="transmembrane region" description="Helical" evidence="1">
    <location>
        <begin position="207"/>
        <end position="226"/>
    </location>
</feature>
<evidence type="ECO:0008006" key="4">
    <source>
        <dbReference type="Google" id="ProtNLM"/>
    </source>
</evidence>
<feature type="transmembrane region" description="Helical" evidence="1">
    <location>
        <begin position="307"/>
        <end position="326"/>
    </location>
</feature>
<sequence>MAAVLTIGAGVLAYRIWQLSQSYFWQDDFIYLHRADTTRLSASFLLQDYHGHLMPGSLLVAKGVAQFSEHRWLAAASVVLFLELAKVLLVVAASVKLFGRRWGVLLPITVLLLTPMWVTPTLWWAAALQSLPLQISLLATIWLVARHQGAFTAGGLLGIAAALAFGLAFWEKAIVVPPTALIVVLLVEACRNLDPLWRTTADAISRLRWVIATWLIMLASYLALFLSRVDLGTQVSDGGIRAEQGIAALRHASLAFVVGLAGGPWRATGGTDTIALTPSSGSAFLAIQVVVVGVIALVVVGGPRRVVLALLATGVVFLVDTVAVVLTRLDLVGPEQATDPRYFTESVIVAAIAIGACLLSTDLGPNPLTARFLHLRHLFLALAIFVFANSAVITQQSLTEVAARRDTRSFVTEARAQAEGRGVVDVFDGPVPERVIGSFFAADHKMSRVLADHRLPIRWNVASSDLHIFDGLGVLRPADLKDVVADAGQGPLRDCGWLAAPGQPAQLSFGEPVSLGGRPVMLAYYTRTAGEVDITLGGRTQPVVLEEGLNRMWIFSGRAVQAIEVRHVQGAPVCVTEAKVGTVWPKS</sequence>
<gene>
    <name evidence="2" type="ordered locus">Intca_1664</name>
</gene>
<protein>
    <recommendedName>
        <fullName evidence="4">Transmembrane protein</fullName>
    </recommendedName>
</protein>
<feature type="transmembrane region" description="Helical" evidence="1">
    <location>
        <begin position="72"/>
        <end position="95"/>
    </location>
</feature>
<dbReference type="EMBL" id="CP002343">
    <property type="protein sequence ID" value="ADU48177.1"/>
    <property type="molecule type" value="Genomic_DNA"/>
</dbReference>
<proteinExistence type="predicted"/>
<evidence type="ECO:0000256" key="1">
    <source>
        <dbReference type="SAM" id="Phobius"/>
    </source>
</evidence>
<feature type="transmembrane region" description="Helical" evidence="1">
    <location>
        <begin position="124"/>
        <end position="144"/>
    </location>
</feature>
<feature type="transmembrane region" description="Helical" evidence="1">
    <location>
        <begin position="375"/>
        <end position="393"/>
    </location>
</feature>
<dbReference type="Proteomes" id="UP000008914">
    <property type="component" value="Chromosome"/>
</dbReference>
<reference evidence="2 3" key="1">
    <citation type="journal article" date="2010" name="Stand. Genomic Sci.">
        <title>Complete genome sequence of Intrasporangium calvum type strain (7 KIP).</title>
        <authorList>
            <person name="Del Rio T.G."/>
            <person name="Chertkov O."/>
            <person name="Yasawong M."/>
            <person name="Lucas S."/>
            <person name="Deshpande S."/>
            <person name="Cheng J.F."/>
            <person name="Detter C."/>
            <person name="Tapia R."/>
            <person name="Han C."/>
            <person name="Goodwin L."/>
            <person name="Pitluck S."/>
            <person name="Liolios K."/>
            <person name="Ivanova N."/>
            <person name="Mavromatis K."/>
            <person name="Pati A."/>
            <person name="Chen A."/>
            <person name="Palaniappan K."/>
            <person name="Land M."/>
            <person name="Hauser L."/>
            <person name="Chang Y.J."/>
            <person name="Jeffries C.D."/>
            <person name="Rohde M."/>
            <person name="Pukall R."/>
            <person name="Sikorski J."/>
            <person name="Goker M."/>
            <person name="Woyke T."/>
            <person name="Bristow J."/>
            <person name="Eisen J.A."/>
            <person name="Markowitz V."/>
            <person name="Hugenholtz P."/>
            <person name="Kyrpides N.C."/>
            <person name="Klenk H.P."/>
            <person name="Lapidus A."/>
        </authorList>
    </citation>
    <scope>NUCLEOTIDE SEQUENCE [LARGE SCALE GENOMIC DNA]</scope>
    <source>
        <strain evidence="3">ATCC 23552 / DSM 43043 / JCM 3097 / NBRC 12989 / 7 KIP</strain>
    </source>
</reference>
<keyword evidence="1" id="KW-0472">Membrane</keyword>
<dbReference type="AlphaFoldDB" id="E6S9I1"/>
<keyword evidence="1" id="KW-1133">Transmembrane helix</keyword>
<dbReference type="HOGENOM" id="CLU_020410_0_0_11"/>
<accession>E6S9I1</accession>
<keyword evidence="1" id="KW-0812">Transmembrane</keyword>
<feature type="transmembrane region" description="Helical" evidence="1">
    <location>
        <begin position="102"/>
        <end position="118"/>
    </location>
</feature>
<name>E6S9I1_INTC7</name>
<organism evidence="2 3">
    <name type="scientific">Intrasporangium calvum (strain ATCC 23552 / DSM 43043 / JCM 3097 / NBRC 12989 / NCIMB 10167 / NRRL B-3866 / 7 KIP)</name>
    <dbReference type="NCBI Taxonomy" id="710696"/>
    <lineage>
        <taxon>Bacteria</taxon>
        <taxon>Bacillati</taxon>
        <taxon>Actinomycetota</taxon>
        <taxon>Actinomycetes</taxon>
        <taxon>Micrococcales</taxon>
        <taxon>Intrasporangiaceae</taxon>
        <taxon>Intrasporangium</taxon>
    </lineage>
</organism>
<feature type="transmembrane region" description="Helical" evidence="1">
    <location>
        <begin position="247"/>
        <end position="267"/>
    </location>
</feature>
<evidence type="ECO:0000313" key="3">
    <source>
        <dbReference type="Proteomes" id="UP000008914"/>
    </source>
</evidence>
<evidence type="ECO:0000313" key="2">
    <source>
        <dbReference type="EMBL" id="ADU48177.1"/>
    </source>
</evidence>
<keyword evidence="3" id="KW-1185">Reference proteome</keyword>
<feature type="transmembrane region" description="Helical" evidence="1">
    <location>
        <begin position="279"/>
        <end position="300"/>
    </location>
</feature>
<feature type="transmembrane region" description="Helical" evidence="1">
    <location>
        <begin position="346"/>
        <end position="363"/>
    </location>
</feature>
<dbReference type="STRING" id="710696.Intca_1664"/>
<dbReference type="KEGG" id="ica:Intca_1664"/>